<sequence length="87" mass="9878">MAERSAGTREIVEDEKSEPSKCLSKQGVNVLVHVIFLLVILGSADFVFGLHFYYDLPLVSTMLAALDMGVFPYFLATRHKDMERKRK</sequence>
<dbReference type="WBParaSite" id="ACAC_0000354501-mRNA-1">
    <property type="protein sequence ID" value="ACAC_0000354501-mRNA-1"/>
    <property type="gene ID" value="ACAC_0000354501"/>
</dbReference>
<feature type="transmembrane region" description="Helical" evidence="1">
    <location>
        <begin position="58"/>
        <end position="76"/>
    </location>
</feature>
<evidence type="ECO:0000256" key="1">
    <source>
        <dbReference type="SAM" id="Phobius"/>
    </source>
</evidence>
<name>A0A0K0D0F8_ANGCA</name>
<reference evidence="2" key="1">
    <citation type="submission" date="2012-09" db="EMBL/GenBank/DDBJ databases">
        <authorList>
            <person name="Martin A.A."/>
        </authorList>
    </citation>
    <scope>NUCLEOTIDE SEQUENCE</scope>
</reference>
<organism evidence="2 3">
    <name type="scientific">Angiostrongylus cantonensis</name>
    <name type="common">Rat lungworm</name>
    <dbReference type="NCBI Taxonomy" id="6313"/>
    <lineage>
        <taxon>Eukaryota</taxon>
        <taxon>Metazoa</taxon>
        <taxon>Ecdysozoa</taxon>
        <taxon>Nematoda</taxon>
        <taxon>Chromadorea</taxon>
        <taxon>Rhabditida</taxon>
        <taxon>Rhabditina</taxon>
        <taxon>Rhabditomorpha</taxon>
        <taxon>Strongyloidea</taxon>
        <taxon>Metastrongylidae</taxon>
        <taxon>Angiostrongylus</taxon>
    </lineage>
</organism>
<evidence type="ECO:0000313" key="2">
    <source>
        <dbReference type="Proteomes" id="UP000035642"/>
    </source>
</evidence>
<dbReference type="AlphaFoldDB" id="A0A0K0D0F8"/>
<keyword evidence="1" id="KW-0812">Transmembrane</keyword>
<reference evidence="3" key="2">
    <citation type="submission" date="2016-04" db="UniProtKB">
        <authorList>
            <consortium name="WormBaseParasite"/>
        </authorList>
    </citation>
    <scope>IDENTIFICATION</scope>
</reference>
<keyword evidence="1" id="KW-0472">Membrane</keyword>
<keyword evidence="2" id="KW-1185">Reference proteome</keyword>
<dbReference type="Proteomes" id="UP000035642">
    <property type="component" value="Unassembled WGS sequence"/>
</dbReference>
<keyword evidence="1" id="KW-1133">Transmembrane helix</keyword>
<proteinExistence type="predicted"/>
<evidence type="ECO:0000313" key="3">
    <source>
        <dbReference type="WBParaSite" id="ACAC_0000354501-mRNA-1"/>
    </source>
</evidence>
<accession>A0A0K0D0F8</accession>
<feature type="transmembrane region" description="Helical" evidence="1">
    <location>
        <begin position="30"/>
        <end position="52"/>
    </location>
</feature>
<protein>
    <submittedName>
        <fullName evidence="3">DUF4305 domain-containing protein</fullName>
    </submittedName>
</protein>